<dbReference type="KEGG" id="qsa:O6P43_027455"/>
<gene>
    <name evidence="1" type="ORF">O6P43_027455</name>
</gene>
<reference evidence="1" key="1">
    <citation type="journal article" date="2023" name="Science">
        <title>Elucidation of the pathway for biosynthesis of saponin adjuvants from the soapbark tree.</title>
        <authorList>
            <person name="Reed J."/>
            <person name="Orme A."/>
            <person name="El-Demerdash A."/>
            <person name="Owen C."/>
            <person name="Martin L.B.B."/>
            <person name="Misra R.C."/>
            <person name="Kikuchi S."/>
            <person name="Rejzek M."/>
            <person name="Martin A.C."/>
            <person name="Harkess A."/>
            <person name="Leebens-Mack J."/>
            <person name="Louveau T."/>
            <person name="Stephenson M.J."/>
            <person name="Osbourn A."/>
        </authorList>
    </citation>
    <scope>NUCLEOTIDE SEQUENCE</scope>
    <source>
        <strain evidence="1">S10</strain>
    </source>
</reference>
<comment type="caution">
    <text evidence="1">The sequence shown here is derived from an EMBL/GenBank/DDBJ whole genome shotgun (WGS) entry which is preliminary data.</text>
</comment>
<dbReference type="Proteomes" id="UP001163823">
    <property type="component" value="Chromosome 11"/>
</dbReference>
<keyword evidence="2" id="KW-1185">Reference proteome</keyword>
<sequence length="100" mass="11313">MSLPLLIADADEYLLWKLHVYFYFSSHGEDNSEDIIWHPEVWEFPSSVIFIIDSFVLSSYIVALKVLAESAMSRCVGACLSAHAVKLLASQVLDFRLLGY</sequence>
<dbReference type="EMBL" id="JARAOO010000011">
    <property type="protein sequence ID" value="KAJ7951402.1"/>
    <property type="molecule type" value="Genomic_DNA"/>
</dbReference>
<accession>A0AAD7PDS4</accession>
<organism evidence="1 2">
    <name type="scientific">Quillaja saponaria</name>
    <name type="common">Soap bark tree</name>
    <dbReference type="NCBI Taxonomy" id="32244"/>
    <lineage>
        <taxon>Eukaryota</taxon>
        <taxon>Viridiplantae</taxon>
        <taxon>Streptophyta</taxon>
        <taxon>Embryophyta</taxon>
        <taxon>Tracheophyta</taxon>
        <taxon>Spermatophyta</taxon>
        <taxon>Magnoliopsida</taxon>
        <taxon>eudicotyledons</taxon>
        <taxon>Gunneridae</taxon>
        <taxon>Pentapetalae</taxon>
        <taxon>rosids</taxon>
        <taxon>fabids</taxon>
        <taxon>Fabales</taxon>
        <taxon>Quillajaceae</taxon>
        <taxon>Quillaja</taxon>
    </lineage>
</organism>
<protein>
    <submittedName>
        <fullName evidence="1">Arv1-like protein</fullName>
    </submittedName>
</protein>
<evidence type="ECO:0000313" key="1">
    <source>
        <dbReference type="EMBL" id="KAJ7951402.1"/>
    </source>
</evidence>
<dbReference type="AlphaFoldDB" id="A0AAD7PDS4"/>
<evidence type="ECO:0000313" key="2">
    <source>
        <dbReference type="Proteomes" id="UP001163823"/>
    </source>
</evidence>
<name>A0AAD7PDS4_QUISA</name>
<proteinExistence type="predicted"/>